<comment type="subcellular location">
    <subcellularLocation>
        <location evidence="1">Cell membrane</location>
        <topology evidence="1">Multi-pass membrane protein</topology>
    </subcellularLocation>
</comment>
<reference evidence="10" key="1">
    <citation type="submission" date="2023-07" db="EMBL/GenBank/DDBJ databases">
        <title>30 novel species of actinomycetes from the DSMZ collection.</title>
        <authorList>
            <person name="Nouioui I."/>
        </authorList>
    </citation>
    <scope>NUCLEOTIDE SEQUENCE [LARGE SCALE GENOMIC DNA]</scope>
    <source>
        <strain evidence="10">DSM 44743</strain>
    </source>
</reference>
<proteinExistence type="inferred from homology"/>
<dbReference type="EMBL" id="JAVREP010000014">
    <property type="protein sequence ID" value="MDT0330639.1"/>
    <property type="molecule type" value="Genomic_DNA"/>
</dbReference>
<dbReference type="PANTHER" id="PTHR30047:SF7">
    <property type="entry name" value="HIGH-AFFINITY CHOLINE TRANSPORT PROTEIN"/>
    <property type="match status" value="1"/>
</dbReference>
<keyword evidence="3" id="KW-0813">Transport</keyword>
<protein>
    <submittedName>
        <fullName evidence="9">BCCT family transporter</fullName>
    </submittedName>
</protein>
<feature type="transmembrane region" description="Helical" evidence="8">
    <location>
        <begin position="267"/>
        <end position="287"/>
    </location>
</feature>
<evidence type="ECO:0000256" key="1">
    <source>
        <dbReference type="ARBA" id="ARBA00004651"/>
    </source>
</evidence>
<name>A0ABU2MDI5_9ACTN</name>
<evidence type="ECO:0000256" key="4">
    <source>
        <dbReference type="ARBA" id="ARBA00022475"/>
    </source>
</evidence>
<feature type="transmembrane region" description="Helical" evidence="8">
    <location>
        <begin position="195"/>
        <end position="214"/>
    </location>
</feature>
<feature type="transmembrane region" description="Helical" evidence="8">
    <location>
        <begin position="395"/>
        <end position="424"/>
    </location>
</feature>
<keyword evidence="7 8" id="KW-0472">Membrane</keyword>
<feature type="transmembrane region" description="Helical" evidence="8">
    <location>
        <begin position="145"/>
        <end position="166"/>
    </location>
</feature>
<evidence type="ECO:0000256" key="3">
    <source>
        <dbReference type="ARBA" id="ARBA00022448"/>
    </source>
</evidence>
<dbReference type="NCBIfam" id="TIGR00842">
    <property type="entry name" value="bcct"/>
    <property type="match status" value="1"/>
</dbReference>
<feature type="transmembrane region" description="Helical" evidence="8">
    <location>
        <begin position="479"/>
        <end position="502"/>
    </location>
</feature>
<comment type="similarity">
    <text evidence="2">Belongs to the BCCT transporter (TC 2.A.15) family.</text>
</comment>
<feature type="transmembrane region" description="Helical" evidence="8">
    <location>
        <begin position="55"/>
        <end position="74"/>
    </location>
</feature>
<comment type="caution">
    <text evidence="9">The sequence shown here is derived from an EMBL/GenBank/DDBJ whole genome shotgun (WGS) entry which is preliminary data.</text>
</comment>
<evidence type="ECO:0000256" key="5">
    <source>
        <dbReference type="ARBA" id="ARBA00022692"/>
    </source>
</evidence>
<organism evidence="9 10">
    <name type="scientific">Nocardiopsis lambiniae</name>
    <dbReference type="NCBI Taxonomy" id="3075539"/>
    <lineage>
        <taxon>Bacteria</taxon>
        <taxon>Bacillati</taxon>
        <taxon>Actinomycetota</taxon>
        <taxon>Actinomycetes</taxon>
        <taxon>Streptosporangiales</taxon>
        <taxon>Nocardiopsidaceae</taxon>
        <taxon>Nocardiopsis</taxon>
    </lineage>
</organism>
<evidence type="ECO:0000256" key="2">
    <source>
        <dbReference type="ARBA" id="ARBA00005658"/>
    </source>
</evidence>
<keyword evidence="6 8" id="KW-1133">Transmembrane helix</keyword>
<sequence length="531" mass="57616">MLDRAARALGLRTDPAIFFGAVGMTTLFVVCAIVFTGTVDAVFGAVSDWILVHLGWFYILGVTTFLAFLVWIALSRYGRVRLGPDDSRPDYSDPIWFCMLFAAGIGSILMFWGVAEPISHFAEPPLRDAEPESVQAAREAMGFTLYHFGLHTWTIFCLPGLAFAYFTHRKGLPFRVSSILYPFLGERIHGPIGRFIDTFAVLGTLFGVAVTIGLGTMQINSGLYNLFGVPESRLVQLILIASVTTLAVISVATGLDIGIKWLSTINIVLAVGLLIFVFLAGSSLYLIKGVVETTGVYLQWLVPLSFWNDTFGNTGWQGSWTVFYWAWTITWSPFVGIFVARISRGRTIREFVLGVLAVPTAFSIVWFGVFGLSAFDIELNQGGDLVRAVVVEEDLPGALFAFLANYPAATLLSAVSILIVVVFFTTSSDSASLVVDMLCSGTPTSPTRQRVFWGITEGVVAATVLTAGGVGGLEALQQTIIVFGLPFFVIAFFMMGGLVRALRREPESAFVRRHGRRRAGEGATASGEGPG</sequence>
<feature type="transmembrane region" description="Helical" evidence="8">
    <location>
        <begin position="234"/>
        <end position="255"/>
    </location>
</feature>
<evidence type="ECO:0000313" key="10">
    <source>
        <dbReference type="Proteomes" id="UP001183390"/>
    </source>
</evidence>
<evidence type="ECO:0000256" key="7">
    <source>
        <dbReference type="ARBA" id="ARBA00023136"/>
    </source>
</evidence>
<feature type="transmembrane region" description="Helical" evidence="8">
    <location>
        <begin position="451"/>
        <end position="473"/>
    </location>
</feature>
<dbReference type="RefSeq" id="WP_311513184.1">
    <property type="nucleotide sequence ID" value="NZ_JAVREP010000014.1"/>
</dbReference>
<keyword evidence="5 8" id="KW-0812">Transmembrane</keyword>
<dbReference type="PANTHER" id="PTHR30047">
    <property type="entry name" value="HIGH-AFFINITY CHOLINE TRANSPORT PROTEIN-RELATED"/>
    <property type="match status" value="1"/>
</dbReference>
<evidence type="ECO:0000256" key="6">
    <source>
        <dbReference type="ARBA" id="ARBA00022989"/>
    </source>
</evidence>
<feature type="transmembrane region" description="Helical" evidence="8">
    <location>
        <begin position="16"/>
        <end position="35"/>
    </location>
</feature>
<dbReference type="Proteomes" id="UP001183390">
    <property type="component" value="Unassembled WGS sequence"/>
</dbReference>
<evidence type="ECO:0000256" key="8">
    <source>
        <dbReference type="SAM" id="Phobius"/>
    </source>
</evidence>
<feature type="transmembrane region" description="Helical" evidence="8">
    <location>
        <begin position="95"/>
        <end position="115"/>
    </location>
</feature>
<feature type="transmembrane region" description="Helical" evidence="8">
    <location>
        <begin position="352"/>
        <end position="375"/>
    </location>
</feature>
<evidence type="ECO:0000313" key="9">
    <source>
        <dbReference type="EMBL" id="MDT0330639.1"/>
    </source>
</evidence>
<dbReference type="InterPro" id="IPR000060">
    <property type="entry name" value="BCCT_transptr"/>
</dbReference>
<gene>
    <name evidence="9" type="ORF">RM479_19660</name>
</gene>
<accession>A0ABU2MDI5</accession>
<keyword evidence="4" id="KW-1003">Cell membrane</keyword>
<feature type="transmembrane region" description="Helical" evidence="8">
    <location>
        <begin position="322"/>
        <end position="340"/>
    </location>
</feature>
<dbReference type="Pfam" id="PF02028">
    <property type="entry name" value="BCCT"/>
    <property type="match status" value="1"/>
</dbReference>
<keyword evidence="10" id="KW-1185">Reference proteome</keyword>